<dbReference type="Proteomes" id="UP000244932">
    <property type="component" value="Unassembled WGS sequence"/>
</dbReference>
<dbReference type="PANTHER" id="PTHR30086:SF14">
    <property type="entry name" value="HOMOSERINE_HOMOSERINE LACTONE EFFLUX PROTEIN"/>
    <property type="match status" value="1"/>
</dbReference>
<feature type="transmembrane region" description="Helical" evidence="7">
    <location>
        <begin position="67"/>
        <end position="85"/>
    </location>
</feature>
<feature type="transmembrane region" description="Helical" evidence="7">
    <location>
        <begin position="37"/>
        <end position="61"/>
    </location>
</feature>
<dbReference type="GO" id="GO:0005886">
    <property type="term" value="C:plasma membrane"/>
    <property type="evidence" value="ECO:0007669"/>
    <property type="project" value="UniProtKB-SubCell"/>
</dbReference>
<keyword evidence="4 7" id="KW-0812">Transmembrane</keyword>
<keyword evidence="3" id="KW-1003">Cell membrane</keyword>
<comment type="similarity">
    <text evidence="2">Belongs to the Rht family.</text>
</comment>
<reference evidence="8 9" key="1">
    <citation type="submission" date="2018-03" db="EMBL/GenBank/DDBJ databases">
        <authorList>
            <person name="Keele B.F."/>
        </authorList>
    </citation>
    <scope>NUCLEOTIDE SEQUENCE [LARGE SCALE GENOMIC DNA]</scope>
    <source>
        <strain evidence="8 9">CeCT 8812</strain>
    </source>
</reference>
<evidence type="ECO:0000256" key="2">
    <source>
        <dbReference type="ARBA" id="ARBA00007928"/>
    </source>
</evidence>
<feature type="transmembrane region" description="Helical" evidence="7">
    <location>
        <begin position="145"/>
        <end position="170"/>
    </location>
</feature>
<evidence type="ECO:0000256" key="3">
    <source>
        <dbReference type="ARBA" id="ARBA00022475"/>
    </source>
</evidence>
<feature type="transmembrane region" description="Helical" evidence="7">
    <location>
        <begin position="112"/>
        <end position="133"/>
    </location>
</feature>
<organism evidence="8 9">
    <name type="scientific">Pontivivens insulae</name>
    <dbReference type="NCBI Taxonomy" id="1639689"/>
    <lineage>
        <taxon>Bacteria</taxon>
        <taxon>Pseudomonadati</taxon>
        <taxon>Pseudomonadota</taxon>
        <taxon>Alphaproteobacteria</taxon>
        <taxon>Rhodobacterales</taxon>
        <taxon>Paracoccaceae</taxon>
        <taxon>Pontivivens</taxon>
    </lineage>
</organism>
<dbReference type="RefSeq" id="WP_108782968.1">
    <property type="nucleotide sequence ID" value="NZ_OMKW01000003.1"/>
</dbReference>
<keyword evidence="5 7" id="KW-1133">Transmembrane helix</keyword>
<evidence type="ECO:0000256" key="4">
    <source>
        <dbReference type="ARBA" id="ARBA00022692"/>
    </source>
</evidence>
<dbReference type="OrthoDB" id="9807053at2"/>
<proteinExistence type="inferred from homology"/>
<feature type="transmembrane region" description="Helical" evidence="7">
    <location>
        <begin position="6"/>
        <end position="25"/>
    </location>
</feature>
<comment type="subcellular location">
    <subcellularLocation>
        <location evidence="1">Cell membrane</location>
        <topology evidence="1">Multi-pass membrane protein</topology>
    </subcellularLocation>
</comment>
<evidence type="ECO:0000256" key="7">
    <source>
        <dbReference type="SAM" id="Phobius"/>
    </source>
</evidence>
<dbReference type="EMBL" id="OMKW01000003">
    <property type="protein sequence ID" value="SPF30261.1"/>
    <property type="molecule type" value="Genomic_DNA"/>
</dbReference>
<evidence type="ECO:0000256" key="1">
    <source>
        <dbReference type="ARBA" id="ARBA00004651"/>
    </source>
</evidence>
<evidence type="ECO:0000256" key="5">
    <source>
        <dbReference type="ARBA" id="ARBA00022989"/>
    </source>
</evidence>
<keyword evidence="9" id="KW-1185">Reference proteome</keyword>
<dbReference type="Pfam" id="PF01810">
    <property type="entry name" value="LysE"/>
    <property type="match status" value="1"/>
</dbReference>
<evidence type="ECO:0000256" key="6">
    <source>
        <dbReference type="ARBA" id="ARBA00023136"/>
    </source>
</evidence>
<dbReference type="PIRSF" id="PIRSF006324">
    <property type="entry name" value="LeuE"/>
    <property type="match status" value="1"/>
</dbReference>
<gene>
    <name evidence="8" type="primary">rhtB_2</name>
    <name evidence="8" type="ORF">POI8812_02597</name>
</gene>
<sequence length="203" mass="21643">MISVGFLVTALIVVLAPGTGVMYTLSVALTRGFRAAIAAVIGCTAGILPHLLAAVFGLAAVLHASALAFQVVKYAGVLFLLWMAYKTWTDRSPLGEAEVSERDAVQIAVRGALINVLNPKLSLFFLAFLPQFVVAEAGNVTAQMLLLGGVFSAMTAAVFLIYAFFASVARRKVLESTRVMTWIRRAFALSFGGLAMRVALDRS</sequence>
<evidence type="ECO:0000313" key="8">
    <source>
        <dbReference type="EMBL" id="SPF30261.1"/>
    </source>
</evidence>
<dbReference type="AlphaFoldDB" id="A0A2R8ADE9"/>
<protein>
    <submittedName>
        <fullName evidence="8">Homoserine/homoserine lactone efflux protein</fullName>
    </submittedName>
</protein>
<name>A0A2R8ADE9_9RHOB</name>
<keyword evidence="6 7" id="KW-0472">Membrane</keyword>
<evidence type="ECO:0000313" key="9">
    <source>
        <dbReference type="Proteomes" id="UP000244932"/>
    </source>
</evidence>
<accession>A0A2R8ADE9</accession>
<dbReference type="InterPro" id="IPR001123">
    <property type="entry name" value="LeuE-type"/>
</dbReference>
<dbReference type="GO" id="GO:0042970">
    <property type="term" value="F:homoserine transmembrane transporter activity"/>
    <property type="evidence" value="ECO:0007669"/>
    <property type="project" value="TreeGrafter"/>
</dbReference>
<dbReference type="PANTHER" id="PTHR30086">
    <property type="entry name" value="ARGININE EXPORTER PROTEIN ARGO"/>
    <property type="match status" value="1"/>
</dbReference>